<dbReference type="OrthoDB" id="252009at2759"/>
<evidence type="ECO:0000313" key="2">
    <source>
        <dbReference type="EMBL" id="PWU86774.1"/>
    </source>
</evidence>
<dbReference type="Proteomes" id="UP000246121">
    <property type="component" value="Unassembled WGS sequence"/>
</dbReference>
<accession>A0A2V2URT7</accession>
<dbReference type="VEuPathDB" id="TriTrypDB:Tc_MARK_3875"/>
<dbReference type="AlphaFoldDB" id="A0A2V2URT7"/>
<dbReference type="VEuPathDB" id="TriTrypDB:C4B63_111g28"/>
<comment type="caution">
    <text evidence="2">The sequence shown here is derived from an EMBL/GenBank/DDBJ whole genome shotgun (WGS) entry which is preliminary data.</text>
</comment>
<dbReference type="EMBL" id="PRFA01000111">
    <property type="protein sequence ID" value="PWU86774.1"/>
    <property type="molecule type" value="Genomic_DNA"/>
</dbReference>
<dbReference type="VEuPathDB" id="TriTrypDB:TcBrA4_0098790"/>
<dbReference type="VEuPathDB" id="TriTrypDB:TcG_10417"/>
<name>A0A2V2URT7_TRYCR</name>
<dbReference type="VEuPathDB" id="TriTrypDB:ECC02_011715"/>
<dbReference type="VEuPathDB" id="TriTrypDB:TcCL_ESM05930"/>
<evidence type="ECO:0000256" key="1">
    <source>
        <dbReference type="SAM" id="MobiDB-lite"/>
    </source>
</evidence>
<dbReference type="VEuPathDB" id="TriTrypDB:TCDM_11491"/>
<evidence type="ECO:0000313" key="3">
    <source>
        <dbReference type="Proteomes" id="UP000246121"/>
    </source>
</evidence>
<dbReference type="VEuPathDB" id="TriTrypDB:BCY84_19685"/>
<gene>
    <name evidence="2" type="ORF">C4B63_111g28</name>
</gene>
<dbReference type="VEuPathDB" id="TriTrypDB:C3747_62g277"/>
<dbReference type="VEuPathDB" id="TriTrypDB:TcCLB.508541.200"/>
<dbReference type="VEuPathDB" id="TriTrypDB:TCSYLVIO_005141"/>
<protein>
    <submittedName>
        <fullName evidence="2">Uncharacterized protein</fullName>
    </submittedName>
</protein>
<organism evidence="2 3">
    <name type="scientific">Trypanosoma cruzi</name>
    <dbReference type="NCBI Taxonomy" id="5693"/>
    <lineage>
        <taxon>Eukaryota</taxon>
        <taxon>Discoba</taxon>
        <taxon>Euglenozoa</taxon>
        <taxon>Kinetoplastea</taxon>
        <taxon>Metakinetoplastina</taxon>
        <taxon>Trypanosomatida</taxon>
        <taxon>Trypanosomatidae</taxon>
        <taxon>Trypanosoma</taxon>
        <taxon>Schizotrypanum</taxon>
    </lineage>
</organism>
<feature type="compositionally biased region" description="Polar residues" evidence="1">
    <location>
        <begin position="150"/>
        <end position="170"/>
    </location>
</feature>
<reference evidence="2 3" key="1">
    <citation type="journal article" date="2018" name="Microb. Genom.">
        <title>Expanding an expanded genome: long-read sequencing of Trypanosoma cruzi.</title>
        <authorList>
            <person name="Berna L."/>
            <person name="Rodriguez M."/>
            <person name="Chiribao M.L."/>
            <person name="Parodi-Talice A."/>
            <person name="Pita S."/>
            <person name="Rijo G."/>
            <person name="Alvarez-Valin F."/>
            <person name="Robello C."/>
        </authorList>
    </citation>
    <scope>NUCLEOTIDE SEQUENCE [LARGE SCALE GENOMIC DNA]</scope>
    <source>
        <strain evidence="2 3">Dm28c</strain>
    </source>
</reference>
<feature type="compositionally biased region" description="Basic and acidic residues" evidence="1">
    <location>
        <begin position="136"/>
        <end position="148"/>
    </location>
</feature>
<proteinExistence type="predicted"/>
<sequence>MLRLSVSCFGLKRKNSTHVHKFLEGCPLPETLVDDLAGANLKSSTPFFSTMPRYIVAKENRLSTLFFHHALYPAGGARRPYRVVVVRGGRGVRSQPGVAVTLSKSAFEENSCRLYRDPARRPFFYSRPAALAPSRFSHEMRNKDEGKNEASVNSSNVTGQERGMTATSSRSTEDSLLAPLCGVIESHFLALLKQHAIEEGGGNELTADPTRAREGTGKTIEKELATLLSAGHGGIMTAEEERDTTVLSSPCSDLVGKLLRNVASLPFSFFHVHVHLPSSALFLTPSTTKKNTATHEARVLFDKSEEDRTGKSVVARLAGGLEPAVAFAVGSPLFVRCGATCGSSAGYEGVVADGMPFGHIQCLLRVCTRGGRSDGDEEVEEVATISKACSEPPESMMHESNAFPVATNDRESNKRENVNDCHGTPNGILEPWKLGVSLDPKIPFYVRTMTEKRPAAACTGSTFDGVLSPSRSCGYTLLGRRDCETYILPQRELLFSFYAPAEVVTMCAQQNEERMRRQAALGYSGPTHAFADGPRTASRLLRGAHCNHAAAEEAAVAAASKYGTNCGATPQNGSVVYEVRALPGDVVFVPRGWRYSVERIVGTAIMNAAATSTPTEGVMTRKKTGSDVLPYGEIRTAFMHNKPSKLASLLGKVRKVSIKTESQLRCMEAAEICGVEVEAFLLCYKPYPVLSAEQAAAYVPSNYVHRGVEEFYAKGGNDVFHKYV</sequence>
<feature type="region of interest" description="Disordered" evidence="1">
    <location>
        <begin position="135"/>
        <end position="171"/>
    </location>
</feature>
<dbReference type="VEuPathDB" id="TriTrypDB:TcCLB.507541.10"/>